<proteinExistence type="inferred from homology"/>
<keyword evidence="5 7" id="KW-1133">Transmembrane helix</keyword>
<gene>
    <name evidence="9" type="ORF">E6C55_10490</name>
</gene>
<evidence type="ECO:0000256" key="7">
    <source>
        <dbReference type="RuleBase" id="RU363032"/>
    </source>
</evidence>
<feature type="transmembrane region" description="Helical" evidence="7">
    <location>
        <begin position="291"/>
        <end position="312"/>
    </location>
</feature>
<feature type="transmembrane region" description="Helical" evidence="7">
    <location>
        <begin position="232"/>
        <end position="255"/>
    </location>
</feature>
<evidence type="ECO:0000256" key="3">
    <source>
        <dbReference type="ARBA" id="ARBA00022475"/>
    </source>
</evidence>
<organism evidence="9 10">
    <name type="scientific">Cohnella fermenti</name>
    <dbReference type="NCBI Taxonomy" id="2565925"/>
    <lineage>
        <taxon>Bacteria</taxon>
        <taxon>Bacillati</taxon>
        <taxon>Bacillota</taxon>
        <taxon>Bacilli</taxon>
        <taxon>Bacillales</taxon>
        <taxon>Paenibacillaceae</taxon>
        <taxon>Cohnella</taxon>
    </lineage>
</organism>
<keyword evidence="3" id="KW-1003">Cell membrane</keyword>
<dbReference type="EMBL" id="SSOB01000011">
    <property type="protein sequence ID" value="THF80307.1"/>
    <property type="molecule type" value="Genomic_DNA"/>
</dbReference>
<keyword evidence="6 7" id="KW-0472">Membrane</keyword>
<feature type="transmembrane region" description="Helical" evidence="7">
    <location>
        <begin position="188"/>
        <end position="212"/>
    </location>
</feature>
<evidence type="ECO:0000313" key="10">
    <source>
        <dbReference type="Proteomes" id="UP000310636"/>
    </source>
</evidence>
<name>A0A4S4BZU5_9BACL</name>
<dbReference type="CDD" id="cd06261">
    <property type="entry name" value="TM_PBP2"/>
    <property type="match status" value="1"/>
</dbReference>
<keyword evidence="2 7" id="KW-0813">Transport</keyword>
<dbReference type="RefSeq" id="WP_136369744.1">
    <property type="nucleotide sequence ID" value="NZ_SSOB01000011.1"/>
</dbReference>
<evidence type="ECO:0000256" key="2">
    <source>
        <dbReference type="ARBA" id="ARBA00022448"/>
    </source>
</evidence>
<reference evidence="9 10" key="1">
    <citation type="submission" date="2019-04" db="EMBL/GenBank/DDBJ databases">
        <title>Cohnella sp. nov. isolated from preserved vegetables.</title>
        <authorList>
            <person name="Lin S.-Y."/>
            <person name="Hung M.-H."/>
            <person name="Young C.-C."/>
        </authorList>
    </citation>
    <scope>NUCLEOTIDE SEQUENCE [LARGE SCALE GENOMIC DNA]</scope>
    <source>
        <strain evidence="9 10">CC-MHH1044</strain>
    </source>
</reference>
<dbReference type="PANTHER" id="PTHR43227">
    <property type="entry name" value="BLL4140 PROTEIN"/>
    <property type="match status" value="1"/>
</dbReference>
<feature type="transmembrane region" description="Helical" evidence="7">
    <location>
        <begin position="102"/>
        <end position="123"/>
    </location>
</feature>
<dbReference type="Gene3D" id="1.10.3720.10">
    <property type="entry name" value="MetI-like"/>
    <property type="match status" value="1"/>
</dbReference>
<dbReference type="GO" id="GO:0005886">
    <property type="term" value="C:plasma membrane"/>
    <property type="evidence" value="ECO:0007669"/>
    <property type="project" value="UniProtKB-SubCell"/>
</dbReference>
<feature type="transmembrane region" description="Helical" evidence="7">
    <location>
        <begin position="144"/>
        <end position="168"/>
    </location>
</feature>
<dbReference type="Pfam" id="PF00528">
    <property type="entry name" value="BPD_transp_1"/>
    <property type="match status" value="1"/>
</dbReference>
<dbReference type="PANTHER" id="PTHR43227:SF11">
    <property type="entry name" value="BLL4140 PROTEIN"/>
    <property type="match status" value="1"/>
</dbReference>
<comment type="subcellular location">
    <subcellularLocation>
        <location evidence="1 7">Cell membrane</location>
        <topology evidence="1 7">Multi-pass membrane protein</topology>
    </subcellularLocation>
</comment>
<sequence length="325" mass="36853">MNRLPTLPASAHRERIDKDAASGGAIRRLIDNIRHNPHLYLMVLPGVLGFLLFHYVPMYGIVIAFQDYDLISGFWHSDWVGMEHLVSFFNDPTAWRIIRNTLLLGFYSLLFGFWPPIVLALLLNEASRAWFKKIVQSVSYLPHFIAVVIVVGMLMQLTSENGLINLLLNKLGFDNVHFFTDPSYFRTMYVISDVWQSIGWNSILFLAALTGIDPELYEASYMDGASRFRRMLHISLPGIMPTISIVLILSASHIVSVGFEKVYLMQNPAIYEVADILATYVYRRGIVGGDFSFAAAVGLMNNIAALLILWVANRTASRLRQESFW</sequence>
<dbReference type="Proteomes" id="UP000310636">
    <property type="component" value="Unassembled WGS sequence"/>
</dbReference>
<dbReference type="InterPro" id="IPR000515">
    <property type="entry name" value="MetI-like"/>
</dbReference>
<dbReference type="OrthoDB" id="2569893at2"/>
<evidence type="ECO:0000256" key="6">
    <source>
        <dbReference type="ARBA" id="ARBA00023136"/>
    </source>
</evidence>
<keyword evidence="10" id="KW-1185">Reference proteome</keyword>
<comment type="caution">
    <text evidence="9">The sequence shown here is derived from an EMBL/GenBank/DDBJ whole genome shotgun (WGS) entry which is preliminary data.</text>
</comment>
<feature type="transmembrane region" description="Helical" evidence="7">
    <location>
        <begin position="39"/>
        <end position="65"/>
    </location>
</feature>
<dbReference type="AlphaFoldDB" id="A0A4S4BZU5"/>
<accession>A0A4S4BZU5</accession>
<evidence type="ECO:0000256" key="5">
    <source>
        <dbReference type="ARBA" id="ARBA00022989"/>
    </source>
</evidence>
<dbReference type="SUPFAM" id="SSF161098">
    <property type="entry name" value="MetI-like"/>
    <property type="match status" value="1"/>
</dbReference>
<dbReference type="InterPro" id="IPR050809">
    <property type="entry name" value="UgpAE/MalFG_permease"/>
</dbReference>
<keyword evidence="4 7" id="KW-0812">Transmembrane</keyword>
<feature type="domain" description="ABC transmembrane type-1" evidence="8">
    <location>
        <begin position="98"/>
        <end position="312"/>
    </location>
</feature>
<evidence type="ECO:0000259" key="8">
    <source>
        <dbReference type="PROSITE" id="PS50928"/>
    </source>
</evidence>
<comment type="similarity">
    <text evidence="7">Belongs to the binding-protein-dependent transport system permease family.</text>
</comment>
<protein>
    <submittedName>
        <fullName evidence="9">Sugar ABC transporter permease</fullName>
    </submittedName>
</protein>
<evidence type="ECO:0000256" key="1">
    <source>
        <dbReference type="ARBA" id="ARBA00004651"/>
    </source>
</evidence>
<dbReference type="InterPro" id="IPR035906">
    <property type="entry name" value="MetI-like_sf"/>
</dbReference>
<dbReference type="PROSITE" id="PS50928">
    <property type="entry name" value="ABC_TM1"/>
    <property type="match status" value="1"/>
</dbReference>
<evidence type="ECO:0000256" key="4">
    <source>
        <dbReference type="ARBA" id="ARBA00022692"/>
    </source>
</evidence>
<dbReference type="GO" id="GO:0055085">
    <property type="term" value="P:transmembrane transport"/>
    <property type="evidence" value="ECO:0007669"/>
    <property type="project" value="InterPro"/>
</dbReference>
<evidence type="ECO:0000313" key="9">
    <source>
        <dbReference type="EMBL" id="THF80307.1"/>
    </source>
</evidence>